<proteinExistence type="predicted"/>
<sequence length="200" mass="22035">MFDVPVIQLRQRSSQLEYEISDGDERPIGEAVQVAGPAPRKGVMSMFGSGLGDARVVVRVDDAGGRPVCYVDHKPKCPVAIVSAGGAVLGRYDTDLFGMSRQGIRGSGFLSPVVVPMCDRLLDAQDRTVCRLVWKQKVRDQRRIPESARYRGVDDEPVAELDYKAATHKDRYRLELAGPLPEPLRTLVAVSPLAFDLRES</sequence>
<dbReference type="Proteomes" id="UP000198318">
    <property type="component" value="Unassembled WGS sequence"/>
</dbReference>
<dbReference type="EMBL" id="FZOR01000021">
    <property type="protein sequence ID" value="SNT26447.1"/>
    <property type="molecule type" value="Genomic_DNA"/>
</dbReference>
<accession>A0A239L754</accession>
<dbReference type="AlphaFoldDB" id="A0A239L754"/>
<evidence type="ECO:0000313" key="2">
    <source>
        <dbReference type="Proteomes" id="UP000198318"/>
    </source>
</evidence>
<gene>
    <name evidence="1" type="ORF">SAMN05443665_102171</name>
</gene>
<dbReference type="OrthoDB" id="3468245at2"/>
<dbReference type="RefSeq" id="WP_089327921.1">
    <property type="nucleotide sequence ID" value="NZ_FZOR01000021.1"/>
</dbReference>
<reference evidence="1 2" key="1">
    <citation type="submission" date="2017-06" db="EMBL/GenBank/DDBJ databases">
        <authorList>
            <person name="Kim H.J."/>
            <person name="Triplett B.A."/>
        </authorList>
    </citation>
    <scope>NUCLEOTIDE SEQUENCE [LARGE SCALE GENOMIC DNA]</scope>
    <source>
        <strain evidence="1 2">DSM 44715</strain>
    </source>
</reference>
<keyword evidence="2" id="KW-1185">Reference proteome</keyword>
<evidence type="ECO:0000313" key="1">
    <source>
        <dbReference type="EMBL" id="SNT26447.1"/>
    </source>
</evidence>
<protein>
    <submittedName>
        <fullName evidence="1">Uncharacterized protein</fullName>
    </submittedName>
</protein>
<organism evidence="1 2">
    <name type="scientific">Actinomadura meyerae</name>
    <dbReference type="NCBI Taxonomy" id="240840"/>
    <lineage>
        <taxon>Bacteria</taxon>
        <taxon>Bacillati</taxon>
        <taxon>Actinomycetota</taxon>
        <taxon>Actinomycetes</taxon>
        <taxon>Streptosporangiales</taxon>
        <taxon>Thermomonosporaceae</taxon>
        <taxon>Actinomadura</taxon>
    </lineage>
</organism>
<name>A0A239L754_9ACTN</name>